<reference evidence="1 2" key="1">
    <citation type="submission" date="2016-06" db="EMBL/GenBank/DDBJ databases">
        <title>Draft Genome Sequence of Tenacibaculum soleae UCD-KL19.</title>
        <authorList>
            <person name="Eisen J.A."/>
            <person name="Coil D.A."/>
            <person name="Lujan K.M."/>
        </authorList>
    </citation>
    <scope>NUCLEOTIDE SEQUENCE [LARGE SCALE GENOMIC DNA]</scope>
    <source>
        <strain evidence="1 2">UCD-KL19</strain>
    </source>
</reference>
<evidence type="ECO:0000313" key="1">
    <source>
        <dbReference type="EMBL" id="OCK42639.1"/>
    </source>
</evidence>
<keyword evidence="2" id="KW-1185">Reference proteome</keyword>
<dbReference type="STRING" id="447689.BA195_10735"/>
<accession>A0A1B9XYN3</accession>
<dbReference type="Proteomes" id="UP000093186">
    <property type="component" value="Unassembled WGS sequence"/>
</dbReference>
<comment type="caution">
    <text evidence="1">The sequence shown here is derived from an EMBL/GenBank/DDBJ whole genome shotgun (WGS) entry which is preliminary data.</text>
</comment>
<evidence type="ECO:0000313" key="2">
    <source>
        <dbReference type="Proteomes" id="UP000093186"/>
    </source>
</evidence>
<name>A0A1B9XYN3_9FLAO</name>
<organism evidence="1 2">
    <name type="scientific">Tenacibaculum soleae</name>
    <dbReference type="NCBI Taxonomy" id="447689"/>
    <lineage>
        <taxon>Bacteria</taxon>
        <taxon>Pseudomonadati</taxon>
        <taxon>Bacteroidota</taxon>
        <taxon>Flavobacteriia</taxon>
        <taxon>Flavobacteriales</taxon>
        <taxon>Flavobacteriaceae</taxon>
        <taxon>Tenacibaculum</taxon>
    </lineage>
</organism>
<dbReference type="RefSeq" id="WP_068705389.1">
    <property type="nucleotide sequence ID" value="NZ_MAKX01000013.1"/>
</dbReference>
<protein>
    <recommendedName>
        <fullName evidence="3">Thioredoxin domain-containing protein</fullName>
    </recommendedName>
</protein>
<gene>
    <name evidence="1" type="ORF">BA195_10735</name>
</gene>
<dbReference type="EMBL" id="MAKX01000013">
    <property type="protein sequence ID" value="OCK42639.1"/>
    <property type="molecule type" value="Genomic_DNA"/>
</dbReference>
<dbReference type="PROSITE" id="PS51257">
    <property type="entry name" value="PROKAR_LIPOPROTEIN"/>
    <property type="match status" value="1"/>
</dbReference>
<proteinExistence type="predicted"/>
<evidence type="ECO:0008006" key="3">
    <source>
        <dbReference type="Google" id="ProtNLM"/>
    </source>
</evidence>
<dbReference type="OrthoDB" id="1146847at2"/>
<dbReference type="AlphaFoldDB" id="A0A1B9XYN3"/>
<sequence length="451" mass="52669">MTKYLVPLLLILLIGCDDSKPLKPTYFGGKIINPKASYVTLSDNYNFNDTIYLKKDNSFLGTYKNLKKGLYIFGHGPEHQYVYLEPKDSLLFRLNTWNFDESLVFSGKNAARNNILIESFLQSEEDKKNFAQFYTLTQHAFLNKIDSLKNSKLNNIENYRNNNENVSDDFINILNISSLYPVYTYLEQYALHNFKKEKPQTLANTYFNYRNEIDSKKDSLIFFGPYYRFIIDKVYNDAYLKNKKSPNFTVDLLESINVNITSESIKNRLMYNTVIRRFFKNPNQKENTQPFFTFFKLNSNIDQKKNVQRLANDLKLLNTTDKLPAFNLINAKGEEKCILDITKGKNAVLLFKDYEYTSDEWIASRINYLIKKNPDITFVVINLCSNSKEYTKNIAIKHQYTLPKKSSVCEFSSSKFPRVVLIDNKGIIKNGYTSLSSKNINFEVRNLQKNK</sequence>